<dbReference type="PATRIC" id="fig|178901.16.peg.3082"/>
<evidence type="ECO:0000313" key="17">
    <source>
        <dbReference type="Proteomes" id="UP000077349"/>
    </source>
</evidence>
<evidence type="ECO:0000256" key="2">
    <source>
        <dbReference type="ARBA" id="ARBA00001927"/>
    </source>
</evidence>
<evidence type="ECO:0000259" key="15">
    <source>
        <dbReference type="PROSITE" id="PS51278"/>
    </source>
</evidence>
<dbReference type="PANTHER" id="PTHR11938">
    <property type="entry name" value="FAD NADPH DEHYDROGENASE/OXIDOREDUCTASE"/>
    <property type="match status" value="1"/>
</dbReference>
<dbReference type="Proteomes" id="UP000077349">
    <property type="component" value="Unassembled WGS sequence"/>
</dbReference>
<dbReference type="AlphaFoldDB" id="A0A177G908"/>
<dbReference type="InterPro" id="IPR017932">
    <property type="entry name" value="GATase_2_dom"/>
</dbReference>
<dbReference type="PROSITE" id="PS51278">
    <property type="entry name" value="GATASE_TYPE_2"/>
    <property type="match status" value="1"/>
</dbReference>
<comment type="cofactor">
    <cofactor evidence="1">
        <name>FMN</name>
        <dbReference type="ChEBI" id="CHEBI:58210"/>
    </cofactor>
</comment>
<keyword evidence="10" id="KW-0408">Iron</keyword>
<evidence type="ECO:0000256" key="9">
    <source>
        <dbReference type="ARBA" id="ARBA00023002"/>
    </source>
</evidence>
<comment type="caution">
    <text evidence="16">The sequence shown here is derived from an EMBL/GenBank/DDBJ whole genome shotgun (WGS) entry which is preliminary data.</text>
</comment>
<dbReference type="GO" id="GO:0019676">
    <property type="term" value="P:ammonia assimilation cycle"/>
    <property type="evidence" value="ECO:0007669"/>
    <property type="project" value="TreeGrafter"/>
</dbReference>
<keyword evidence="8" id="KW-0315">Glutamine amidotransferase</keyword>
<evidence type="ECO:0000256" key="1">
    <source>
        <dbReference type="ARBA" id="ARBA00001917"/>
    </source>
</evidence>
<keyword evidence="12" id="KW-0314">Glutamate biosynthesis</keyword>
<reference evidence="16 17" key="1">
    <citation type="submission" date="2016-03" db="EMBL/GenBank/DDBJ databases">
        <title>Draft genome sequence of Acetobacter malorum CECT 7742, a strain isolated from strawberry vinegar.</title>
        <authorList>
            <person name="Sainz F."/>
            <person name="Mas A."/>
            <person name="Torija M.J."/>
        </authorList>
    </citation>
    <scope>NUCLEOTIDE SEQUENCE [LARGE SCALE GENOMIC DNA]</scope>
    <source>
        <strain evidence="16 17">CECT 7742</strain>
    </source>
</reference>
<evidence type="ECO:0000313" key="16">
    <source>
        <dbReference type="EMBL" id="OAG75794.1"/>
    </source>
</evidence>
<keyword evidence="9" id="KW-0560">Oxidoreductase</keyword>
<keyword evidence="11" id="KW-0411">Iron-sulfur</keyword>
<comment type="cofactor">
    <cofactor evidence="2">
        <name>[3Fe-4S] cluster</name>
        <dbReference type="ChEBI" id="CHEBI:21137"/>
    </cofactor>
</comment>
<evidence type="ECO:0000256" key="4">
    <source>
        <dbReference type="ARBA" id="ARBA00022605"/>
    </source>
</evidence>
<keyword evidence="5" id="KW-0285">Flavoprotein</keyword>
<evidence type="ECO:0000256" key="6">
    <source>
        <dbReference type="ARBA" id="ARBA00022643"/>
    </source>
</evidence>
<organism evidence="16 17">
    <name type="scientific">Acetobacter malorum</name>
    <dbReference type="NCBI Taxonomy" id="178901"/>
    <lineage>
        <taxon>Bacteria</taxon>
        <taxon>Pseudomonadati</taxon>
        <taxon>Pseudomonadota</taxon>
        <taxon>Alphaproteobacteria</taxon>
        <taxon>Acetobacterales</taxon>
        <taxon>Acetobacteraceae</taxon>
        <taxon>Acetobacter</taxon>
    </lineage>
</organism>
<dbReference type="Pfam" id="PF00310">
    <property type="entry name" value="GATase_2"/>
    <property type="match status" value="1"/>
</dbReference>
<dbReference type="GO" id="GO:0015930">
    <property type="term" value="F:glutamate synthase activity"/>
    <property type="evidence" value="ECO:0007669"/>
    <property type="project" value="TreeGrafter"/>
</dbReference>
<dbReference type="PANTHER" id="PTHR11938:SF133">
    <property type="entry name" value="GLUTAMATE SYNTHASE (NADH)"/>
    <property type="match status" value="1"/>
</dbReference>
<evidence type="ECO:0000256" key="12">
    <source>
        <dbReference type="ARBA" id="ARBA00023164"/>
    </source>
</evidence>
<evidence type="ECO:0000256" key="14">
    <source>
        <dbReference type="ARBA" id="ARBA00029440"/>
    </source>
</evidence>
<comment type="similarity">
    <text evidence="3">Belongs to the glutamate synthase family.</text>
</comment>
<gene>
    <name evidence="16" type="primary">gltB</name>
    <name evidence="16" type="ORF">Amal_02896</name>
</gene>
<keyword evidence="13" id="KW-0003">3Fe-4S</keyword>
<feature type="domain" description="Glutamine amidotransferase type-2" evidence="15">
    <location>
        <begin position="42"/>
        <end position="104"/>
    </location>
</feature>
<dbReference type="GO" id="GO:0051538">
    <property type="term" value="F:3 iron, 4 sulfur cluster binding"/>
    <property type="evidence" value="ECO:0007669"/>
    <property type="project" value="UniProtKB-KW"/>
</dbReference>
<dbReference type="GO" id="GO:0046872">
    <property type="term" value="F:metal ion binding"/>
    <property type="evidence" value="ECO:0007669"/>
    <property type="project" value="UniProtKB-KW"/>
</dbReference>
<keyword evidence="7" id="KW-0479">Metal-binding</keyword>
<proteinExistence type="inferred from homology"/>
<dbReference type="Gene3D" id="3.60.20.10">
    <property type="entry name" value="Glutamine Phosphoribosylpyrophosphate, subunit 1, domain 1"/>
    <property type="match status" value="1"/>
</dbReference>
<evidence type="ECO:0000256" key="5">
    <source>
        <dbReference type="ARBA" id="ARBA00022630"/>
    </source>
</evidence>
<keyword evidence="6" id="KW-0288">FMN</keyword>
<name>A0A177G908_9PROT</name>
<evidence type="ECO:0000256" key="3">
    <source>
        <dbReference type="ARBA" id="ARBA00009716"/>
    </source>
</evidence>
<evidence type="ECO:0000256" key="7">
    <source>
        <dbReference type="ARBA" id="ARBA00022723"/>
    </source>
</evidence>
<sequence>MGMQKHPDTTHGESAKEFFEAWDNNVAALDGLYDPTDERDSCGVGLVAALDGKQRRDVVEAGIAALKAIWHRGAVDADGKTGDGAGIHVEIPQKFFEGCDHQHG</sequence>
<evidence type="ECO:0000256" key="8">
    <source>
        <dbReference type="ARBA" id="ARBA00022962"/>
    </source>
</evidence>
<protein>
    <submittedName>
        <fullName evidence="16">Glutamate synthase large chain</fullName>
    </submittedName>
</protein>
<dbReference type="InterPro" id="IPR050711">
    <property type="entry name" value="ET-N_metabolism_enzyme"/>
</dbReference>
<accession>A0A177G908</accession>
<evidence type="ECO:0000256" key="11">
    <source>
        <dbReference type="ARBA" id="ARBA00023014"/>
    </source>
</evidence>
<dbReference type="InterPro" id="IPR029055">
    <property type="entry name" value="Ntn_hydrolases_N"/>
</dbReference>
<dbReference type="SUPFAM" id="SSF56235">
    <property type="entry name" value="N-terminal nucleophile aminohydrolases (Ntn hydrolases)"/>
    <property type="match status" value="1"/>
</dbReference>
<dbReference type="EMBL" id="LVHD01000019">
    <property type="protein sequence ID" value="OAG75794.1"/>
    <property type="molecule type" value="Genomic_DNA"/>
</dbReference>
<dbReference type="GO" id="GO:0006537">
    <property type="term" value="P:glutamate biosynthetic process"/>
    <property type="evidence" value="ECO:0007669"/>
    <property type="project" value="UniProtKB-KW"/>
</dbReference>
<evidence type="ECO:0000256" key="13">
    <source>
        <dbReference type="ARBA" id="ARBA00023291"/>
    </source>
</evidence>
<comment type="pathway">
    <text evidence="14">Amino-acid biosynthesis.</text>
</comment>
<keyword evidence="4" id="KW-0028">Amino-acid biosynthesis</keyword>
<evidence type="ECO:0000256" key="10">
    <source>
        <dbReference type="ARBA" id="ARBA00023004"/>
    </source>
</evidence>